<proteinExistence type="predicted"/>
<feature type="compositionally biased region" description="Basic and acidic residues" evidence="1">
    <location>
        <begin position="307"/>
        <end position="324"/>
    </location>
</feature>
<name>A0ABN9S9N0_9DINO</name>
<evidence type="ECO:0000256" key="2">
    <source>
        <dbReference type="SAM" id="SignalP"/>
    </source>
</evidence>
<feature type="region of interest" description="Disordered" evidence="1">
    <location>
        <begin position="297"/>
        <end position="352"/>
    </location>
</feature>
<comment type="caution">
    <text evidence="3">The sequence shown here is derived from an EMBL/GenBank/DDBJ whole genome shotgun (WGS) entry which is preliminary data.</text>
</comment>
<organism evidence="3 4">
    <name type="scientific">Prorocentrum cordatum</name>
    <dbReference type="NCBI Taxonomy" id="2364126"/>
    <lineage>
        <taxon>Eukaryota</taxon>
        <taxon>Sar</taxon>
        <taxon>Alveolata</taxon>
        <taxon>Dinophyceae</taxon>
        <taxon>Prorocentrales</taxon>
        <taxon>Prorocentraceae</taxon>
        <taxon>Prorocentrum</taxon>
    </lineage>
</organism>
<sequence length="558" mass="62991">HLPFKMHRMFFLCFVYSAAITGLTAFVLPKEFTDEIDSTLAKLLRCLMKGSAATEYDNGRVRTISNSEVFDHWKLSRTATELRIQRIRWWQQISREPDNHRHVLTAMFGTTELDMQLGRRRLNQVGTLTKYSTPWAVQCLEDMKFVAQFARDFDEAWTDKENVLLPFQDSTLSKIFVKLNIGSLRHLMSTKNITKWNKVLQKLGLREISEENAIKMGILEVQSNVSSNSSIAEEFICTHENEDGTICASTFNSMKALTAHVTHAHKMRIPNYTAIWTTCSSTRLALSKHSISRVTSRRATSTMWRSYGERSGGRPRSETMDRDASASQSPSKYGGGKGKKLNGKSNGSANEVSKDDEMVTIEKLCLNNAQIVRQLSGSLWDFYLVEGEHTPSEAGANEGQEYANKVQNGAKNMGSPHVYIGATFFEELASLTTTPSPYKETLEQFAMLINVIHVDHFGDILPYFKVKKAYSEAGMGTRWKIHILFNALAMSPWTEENETKINQQREAQGQTPIKLEQAQTYHLRQATHVAITNSGGNAIVGAPPPSALERRLQNYLRE</sequence>
<keyword evidence="4" id="KW-1185">Reference proteome</keyword>
<keyword evidence="2" id="KW-0732">Signal</keyword>
<evidence type="ECO:0000313" key="3">
    <source>
        <dbReference type="EMBL" id="CAK0828619.1"/>
    </source>
</evidence>
<evidence type="ECO:0000256" key="1">
    <source>
        <dbReference type="SAM" id="MobiDB-lite"/>
    </source>
</evidence>
<dbReference type="EMBL" id="CAUYUJ010010119">
    <property type="protein sequence ID" value="CAK0828619.1"/>
    <property type="molecule type" value="Genomic_DNA"/>
</dbReference>
<evidence type="ECO:0000313" key="4">
    <source>
        <dbReference type="Proteomes" id="UP001189429"/>
    </source>
</evidence>
<accession>A0ABN9S9N0</accession>
<feature type="non-terminal residue" evidence="3">
    <location>
        <position position="558"/>
    </location>
</feature>
<feature type="chain" id="PRO_5046766212" evidence="2">
    <location>
        <begin position="26"/>
        <end position="558"/>
    </location>
</feature>
<feature type="non-terminal residue" evidence="3">
    <location>
        <position position="1"/>
    </location>
</feature>
<gene>
    <name evidence="3" type="ORF">PCOR1329_LOCUS27803</name>
</gene>
<dbReference type="Proteomes" id="UP001189429">
    <property type="component" value="Unassembled WGS sequence"/>
</dbReference>
<reference evidence="3" key="1">
    <citation type="submission" date="2023-10" db="EMBL/GenBank/DDBJ databases">
        <authorList>
            <person name="Chen Y."/>
            <person name="Shah S."/>
            <person name="Dougan E. K."/>
            <person name="Thang M."/>
            <person name="Chan C."/>
        </authorList>
    </citation>
    <scope>NUCLEOTIDE SEQUENCE [LARGE SCALE GENOMIC DNA]</scope>
</reference>
<protein>
    <submittedName>
        <fullName evidence="3">Uncharacterized protein</fullName>
    </submittedName>
</protein>
<feature type="signal peptide" evidence="2">
    <location>
        <begin position="1"/>
        <end position="25"/>
    </location>
</feature>